<protein>
    <submittedName>
        <fullName evidence="2">Uncharacterized protein LOC117356822</fullName>
    </submittedName>
</protein>
<proteinExistence type="predicted"/>
<evidence type="ECO:0000313" key="2">
    <source>
        <dbReference type="RefSeq" id="XP_033792449.1"/>
    </source>
</evidence>
<dbReference type="Gene3D" id="3.30.250.20">
    <property type="entry name" value="L1 transposable element, C-terminal domain"/>
    <property type="match status" value="1"/>
</dbReference>
<dbReference type="InterPro" id="IPR042566">
    <property type="entry name" value="L1_C"/>
</dbReference>
<organism evidence="1 2">
    <name type="scientific">Geotrypetes seraphini</name>
    <name type="common">Gaboon caecilian</name>
    <name type="synonym">Caecilia seraphini</name>
    <dbReference type="NCBI Taxonomy" id="260995"/>
    <lineage>
        <taxon>Eukaryota</taxon>
        <taxon>Metazoa</taxon>
        <taxon>Chordata</taxon>
        <taxon>Craniata</taxon>
        <taxon>Vertebrata</taxon>
        <taxon>Euteleostomi</taxon>
        <taxon>Amphibia</taxon>
        <taxon>Gymnophiona</taxon>
        <taxon>Geotrypetes</taxon>
    </lineage>
</organism>
<dbReference type="AlphaFoldDB" id="A0A6P8Q824"/>
<accession>A0A6P8Q824</accession>
<dbReference type="InParanoid" id="A0A6P8Q824"/>
<dbReference type="GeneID" id="117356822"/>
<dbReference type="RefSeq" id="XP_033792449.1">
    <property type="nucleotide sequence ID" value="XM_033936558.1"/>
</dbReference>
<reference evidence="2" key="1">
    <citation type="submission" date="2025-08" db="UniProtKB">
        <authorList>
            <consortium name="RefSeq"/>
        </authorList>
    </citation>
    <scope>IDENTIFICATION</scope>
</reference>
<dbReference type="Proteomes" id="UP000515159">
    <property type="component" value="Chromosome 3"/>
</dbReference>
<dbReference type="KEGG" id="gsh:117356822"/>
<name>A0A6P8Q824_GEOSA</name>
<keyword evidence="1" id="KW-1185">Reference proteome</keyword>
<sequence>MEQTREEELVRVSTIAAAQGTFSIMGPRMESAPFQRPKVINMETIWEAISSLQLSLGNQIQQLSTTCMAMLSEHTEIKNKLSTVEKMAECETRLKNLELQASIWVKDSGNLHFKNEMLENVTKRCNLRIINFPKVFPISAQDMLKQYLNEILKVPEVSYPPLSKIYYLPGKIKSHVTNQQNLSADSLDLTNLLERSDSEAQAPATLLVQFAIDSDRERLLKLFFKYRDVSFMAYKVRMYSDVCKPTQKRRKQFLLLRPQVLRLGATFILRYPYKCVMVYKGNRYVFYEPQQLFKFISTQSIPFS</sequence>
<evidence type="ECO:0000313" key="1">
    <source>
        <dbReference type="Proteomes" id="UP000515159"/>
    </source>
</evidence>
<dbReference type="OrthoDB" id="9537802at2759"/>
<gene>
    <name evidence="2" type="primary">LOC117356822</name>
</gene>